<protein>
    <submittedName>
        <fullName evidence="2">DUF1330 domain-containing protein</fullName>
    </submittedName>
</protein>
<proteinExistence type="predicted"/>
<dbReference type="SUPFAM" id="SSF54909">
    <property type="entry name" value="Dimeric alpha+beta barrel"/>
    <property type="match status" value="1"/>
</dbReference>
<keyword evidence="3" id="KW-1185">Reference proteome</keyword>
<evidence type="ECO:0000259" key="1">
    <source>
        <dbReference type="Pfam" id="PF07045"/>
    </source>
</evidence>
<dbReference type="RefSeq" id="WP_160855612.1">
    <property type="nucleotide sequence ID" value="NZ_WUWG01000005.1"/>
</dbReference>
<organism evidence="2 3">
    <name type="scientific">Oceanomicrobium pacificus</name>
    <dbReference type="NCBI Taxonomy" id="2692916"/>
    <lineage>
        <taxon>Bacteria</taxon>
        <taxon>Pseudomonadati</taxon>
        <taxon>Pseudomonadota</taxon>
        <taxon>Alphaproteobacteria</taxon>
        <taxon>Rhodobacterales</taxon>
        <taxon>Paracoccaceae</taxon>
        <taxon>Oceanomicrobium</taxon>
    </lineage>
</organism>
<dbReference type="Proteomes" id="UP000436016">
    <property type="component" value="Unassembled WGS sequence"/>
</dbReference>
<dbReference type="AlphaFoldDB" id="A0A6B0TQP9"/>
<feature type="domain" description="DUF1330" evidence="1">
    <location>
        <begin position="2"/>
        <end position="94"/>
    </location>
</feature>
<dbReference type="PANTHER" id="PTHR41521:SF4">
    <property type="entry name" value="BLR0684 PROTEIN"/>
    <property type="match status" value="1"/>
</dbReference>
<dbReference type="Pfam" id="PF07045">
    <property type="entry name" value="DUF1330"/>
    <property type="match status" value="1"/>
</dbReference>
<accession>A0A6B0TQP9</accession>
<dbReference type="Gene3D" id="3.30.70.100">
    <property type="match status" value="1"/>
</dbReference>
<sequence length="101" mass="11391">MPAYLIAHIDVTDLDAYLDYARQTPRVAEAFGGRYLVKAGHAEQLEGQGRPRNVVIEFPDFESAKRYYESTDYREIMPIALKNSIRDIVIVEGYDPAPNGA</sequence>
<evidence type="ECO:0000313" key="3">
    <source>
        <dbReference type="Proteomes" id="UP000436016"/>
    </source>
</evidence>
<dbReference type="InterPro" id="IPR011008">
    <property type="entry name" value="Dimeric_a/b-barrel"/>
</dbReference>
<comment type="caution">
    <text evidence="2">The sequence shown here is derived from an EMBL/GenBank/DDBJ whole genome shotgun (WGS) entry which is preliminary data.</text>
</comment>
<name>A0A6B0TQP9_9RHOB</name>
<reference evidence="2 3" key="1">
    <citation type="submission" date="2019-12" db="EMBL/GenBank/DDBJ databases">
        <title>Strain KN286 was isolated from seawater, which was collected from Caroline Seamount in the tropical western Pacific.</title>
        <authorList>
            <person name="Wang Q."/>
        </authorList>
    </citation>
    <scope>NUCLEOTIDE SEQUENCE [LARGE SCALE GENOMIC DNA]</scope>
    <source>
        <strain evidence="2 3">KN286</strain>
    </source>
</reference>
<gene>
    <name evidence="2" type="ORF">GSH16_12560</name>
</gene>
<evidence type="ECO:0000313" key="2">
    <source>
        <dbReference type="EMBL" id="MXU66276.1"/>
    </source>
</evidence>
<dbReference type="InterPro" id="IPR010753">
    <property type="entry name" value="DUF1330"/>
</dbReference>
<dbReference type="PANTHER" id="PTHR41521">
    <property type="match status" value="1"/>
</dbReference>
<dbReference type="EMBL" id="WUWG01000005">
    <property type="protein sequence ID" value="MXU66276.1"/>
    <property type="molecule type" value="Genomic_DNA"/>
</dbReference>